<feature type="region of interest" description="Disordered" evidence="1">
    <location>
        <begin position="148"/>
        <end position="172"/>
    </location>
</feature>
<feature type="region of interest" description="Disordered" evidence="1">
    <location>
        <begin position="58"/>
        <end position="86"/>
    </location>
</feature>
<reference evidence="2 3" key="1">
    <citation type="submission" date="2010-05" db="EMBL/GenBank/DDBJ databases">
        <title>The Genome Sequence of Thecamonas trahens ATCC 50062.</title>
        <authorList>
            <consortium name="The Broad Institute Genome Sequencing Platform"/>
            <person name="Russ C."/>
            <person name="Cuomo C."/>
            <person name="Shea T."/>
            <person name="Young S.K."/>
            <person name="Zeng Q."/>
            <person name="Koehrsen M."/>
            <person name="Haas B."/>
            <person name="Borodovsky M."/>
            <person name="Guigo R."/>
            <person name="Alvarado L."/>
            <person name="Berlin A."/>
            <person name="Bochicchio J."/>
            <person name="Borenstein D."/>
            <person name="Chapman S."/>
            <person name="Chen Z."/>
            <person name="Freedman E."/>
            <person name="Gellesch M."/>
            <person name="Goldberg J."/>
            <person name="Griggs A."/>
            <person name="Gujja S."/>
            <person name="Heilman E."/>
            <person name="Heiman D."/>
            <person name="Hepburn T."/>
            <person name="Howarth C."/>
            <person name="Jen D."/>
            <person name="Larson L."/>
            <person name="Mehta T."/>
            <person name="Park D."/>
            <person name="Pearson M."/>
            <person name="Roberts A."/>
            <person name="Saif S."/>
            <person name="Shenoy N."/>
            <person name="Sisk P."/>
            <person name="Stolte C."/>
            <person name="Sykes S."/>
            <person name="Thomson T."/>
            <person name="Walk T."/>
            <person name="White J."/>
            <person name="Yandava C."/>
            <person name="Burger G."/>
            <person name="Gray M.W."/>
            <person name="Holland P.W.H."/>
            <person name="King N."/>
            <person name="Lang F.B.F."/>
            <person name="Roger A.J."/>
            <person name="Ruiz-Trillo I."/>
            <person name="Lander E."/>
            <person name="Nusbaum C."/>
        </authorList>
    </citation>
    <scope>NUCLEOTIDE SEQUENCE [LARGE SCALE GENOMIC DNA]</scope>
    <source>
        <strain evidence="2 3">ATCC 50062</strain>
    </source>
</reference>
<dbReference type="RefSeq" id="XP_013762330.1">
    <property type="nucleotide sequence ID" value="XM_013906876.1"/>
</dbReference>
<gene>
    <name evidence="2" type="ORF">AMSG_11634</name>
</gene>
<evidence type="ECO:0000313" key="2">
    <source>
        <dbReference type="EMBL" id="KNC52223.1"/>
    </source>
</evidence>
<protein>
    <submittedName>
        <fullName evidence="2">Uncharacterized protein</fullName>
    </submittedName>
</protein>
<dbReference type="AlphaFoldDB" id="A0A0L0DLF2"/>
<evidence type="ECO:0000256" key="1">
    <source>
        <dbReference type="SAM" id="MobiDB-lite"/>
    </source>
</evidence>
<sequence>MQQALPPDPVSPAGLSPASSTAASAAPAGTSTDASSPWSPLADSRLSSRVRMWSETELAPYRSSRQAPVASRSPPDVSRARRSAKSAALVTTLDASGWIRAASASPESPESEMRRAVAVAIDLSTSAADTRPWHASRVGASSIRASAARSACLTRTSRSSARSSSIFASRRE</sequence>
<dbReference type="Proteomes" id="UP000054408">
    <property type="component" value="Unassembled WGS sequence"/>
</dbReference>
<evidence type="ECO:0000313" key="3">
    <source>
        <dbReference type="Proteomes" id="UP000054408"/>
    </source>
</evidence>
<feature type="compositionally biased region" description="Pro residues" evidence="1">
    <location>
        <begin position="1"/>
        <end position="10"/>
    </location>
</feature>
<organism evidence="2 3">
    <name type="scientific">Thecamonas trahens ATCC 50062</name>
    <dbReference type="NCBI Taxonomy" id="461836"/>
    <lineage>
        <taxon>Eukaryota</taxon>
        <taxon>Apusozoa</taxon>
        <taxon>Apusomonadida</taxon>
        <taxon>Apusomonadidae</taxon>
        <taxon>Thecamonas</taxon>
    </lineage>
</organism>
<keyword evidence="3" id="KW-1185">Reference proteome</keyword>
<feature type="compositionally biased region" description="Low complexity" evidence="1">
    <location>
        <begin position="11"/>
        <end position="37"/>
    </location>
</feature>
<proteinExistence type="predicted"/>
<dbReference type="EMBL" id="GL349436">
    <property type="protein sequence ID" value="KNC52223.1"/>
    <property type="molecule type" value="Genomic_DNA"/>
</dbReference>
<accession>A0A0L0DLF2</accession>
<feature type="region of interest" description="Disordered" evidence="1">
    <location>
        <begin position="1"/>
        <end position="46"/>
    </location>
</feature>
<name>A0A0L0DLF2_THETB</name>
<dbReference type="GeneID" id="25569549"/>